<evidence type="ECO:0000313" key="11">
    <source>
        <dbReference type="Proteomes" id="UP001205843"/>
    </source>
</evidence>
<comment type="subcellular location">
    <subcellularLocation>
        <location evidence="8">Cell inner membrane</location>
    </subcellularLocation>
    <subcellularLocation>
        <location evidence="1">Cell membrane</location>
        <topology evidence="1">Multi-pass membrane protein</topology>
    </subcellularLocation>
</comment>
<dbReference type="InterPro" id="IPR007227">
    <property type="entry name" value="Cell_shape_determining_MreD"/>
</dbReference>
<reference evidence="10" key="1">
    <citation type="submission" date="2022-03" db="EMBL/GenBank/DDBJ databases">
        <title>Genomic Encyclopedia of Type Strains, Phase III (KMG-III): the genomes of soil and plant-associated and newly described type strains.</title>
        <authorList>
            <person name="Whitman W."/>
        </authorList>
    </citation>
    <scope>NUCLEOTIDE SEQUENCE</scope>
    <source>
        <strain evidence="10">ANL 6-2</strain>
    </source>
</reference>
<evidence type="ECO:0000256" key="7">
    <source>
        <dbReference type="ARBA" id="ARBA00023136"/>
    </source>
</evidence>
<accession>A0AAE3K9R4</accession>
<evidence type="ECO:0000256" key="8">
    <source>
        <dbReference type="PIRNR" id="PIRNR018472"/>
    </source>
</evidence>
<keyword evidence="11" id="KW-1185">Reference proteome</keyword>
<evidence type="ECO:0000256" key="5">
    <source>
        <dbReference type="ARBA" id="ARBA00022960"/>
    </source>
</evidence>
<evidence type="ECO:0000256" key="4">
    <source>
        <dbReference type="ARBA" id="ARBA00022692"/>
    </source>
</evidence>
<dbReference type="PANTHER" id="PTHR37484:SF1">
    <property type="entry name" value="ROD SHAPE-DETERMINING PROTEIN MRED"/>
    <property type="match status" value="1"/>
</dbReference>
<dbReference type="Proteomes" id="UP001205843">
    <property type="component" value="Unassembled WGS sequence"/>
</dbReference>
<dbReference type="PIRSF" id="PIRSF018472">
    <property type="entry name" value="MreD_proteobac"/>
    <property type="match status" value="1"/>
</dbReference>
<dbReference type="NCBIfam" id="TIGR03426">
    <property type="entry name" value="shape_MreD"/>
    <property type="match status" value="1"/>
</dbReference>
<evidence type="ECO:0000256" key="2">
    <source>
        <dbReference type="ARBA" id="ARBA00007776"/>
    </source>
</evidence>
<keyword evidence="5 8" id="KW-0133">Cell shape</keyword>
<proteinExistence type="inferred from homology"/>
<keyword evidence="7 8" id="KW-0472">Membrane</keyword>
<dbReference type="EMBL" id="JALJXV010000001">
    <property type="protein sequence ID" value="MCP1672965.1"/>
    <property type="molecule type" value="Genomic_DNA"/>
</dbReference>
<keyword evidence="8" id="KW-0997">Cell inner membrane</keyword>
<dbReference type="AlphaFoldDB" id="A0AAE3K9R4"/>
<protein>
    <recommendedName>
        <fullName evidence="8">Rod shape-determining protein MreD</fullName>
    </recommendedName>
</protein>
<dbReference type="GO" id="GO:0008360">
    <property type="term" value="P:regulation of cell shape"/>
    <property type="evidence" value="ECO:0007669"/>
    <property type="project" value="UniProtKB-UniRule"/>
</dbReference>
<comment type="function">
    <text evidence="8">Involved in formation of the rod shape of the cell. May also contribute to regulation of formation of penicillin-binding proteins.</text>
</comment>
<gene>
    <name evidence="10" type="ORF">J2T57_000057</name>
</gene>
<comment type="caution">
    <text evidence="10">The sequence shown here is derived from an EMBL/GenBank/DDBJ whole genome shotgun (WGS) entry which is preliminary data.</text>
</comment>
<keyword evidence="3 8" id="KW-1003">Cell membrane</keyword>
<comment type="similarity">
    <text evidence="2 8">Belongs to the MreD family.</text>
</comment>
<evidence type="ECO:0000313" key="10">
    <source>
        <dbReference type="EMBL" id="MCP1672965.1"/>
    </source>
</evidence>
<feature type="transmembrane region" description="Helical" evidence="9">
    <location>
        <begin position="39"/>
        <end position="62"/>
    </location>
</feature>
<feature type="transmembrane region" description="Helical" evidence="9">
    <location>
        <begin position="6"/>
        <end position="27"/>
    </location>
</feature>
<dbReference type="Pfam" id="PF04093">
    <property type="entry name" value="MreD"/>
    <property type="match status" value="1"/>
</dbReference>
<evidence type="ECO:0000256" key="9">
    <source>
        <dbReference type="SAM" id="Phobius"/>
    </source>
</evidence>
<sequence>MNAGPGRAAWIILCSLLIAYALTVVPLPDWATGARPQWVALVLIYWCLAVPHRVGVGVAWLAGLAQDALQSTLLGQHAFSYAIAAFLVLKLHQRIRVYPLGQQSIIVLILLTMIHLAQLWVNGLVGRPPPPAAYWLAPLVGTLMWPWIFIIMRAVRRRYAIA</sequence>
<keyword evidence="4 9" id="KW-0812">Transmembrane</keyword>
<dbReference type="PANTHER" id="PTHR37484">
    <property type="entry name" value="ROD SHAPE-DETERMINING PROTEIN MRED"/>
    <property type="match status" value="1"/>
</dbReference>
<feature type="transmembrane region" description="Helical" evidence="9">
    <location>
        <begin position="133"/>
        <end position="155"/>
    </location>
</feature>
<feature type="transmembrane region" description="Helical" evidence="9">
    <location>
        <begin position="104"/>
        <end position="121"/>
    </location>
</feature>
<dbReference type="RefSeq" id="WP_253472539.1">
    <property type="nucleotide sequence ID" value="NZ_JALJXV010000001.1"/>
</dbReference>
<dbReference type="InterPro" id="IPR026034">
    <property type="entry name" value="MreD_proteobac"/>
</dbReference>
<name>A0AAE3K9R4_9GAMM</name>
<organism evidence="10 11">
    <name type="scientific">Natronocella acetinitrilica</name>
    <dbReference type="NCBI Taxonomy" id="414046"/>
    <lineage>
        <taxon>Bacteria</taxon>
        <taxon>Pseudomonadati</taxon>
        <taxon>Pseudomonadota</taxon>
        <taxon>Gammaproteobacteria</taxon>
        <taxon>Chromatiales</taxon>
        <taxon>Ectothiorhodospiraceae</taxon>
        <taxon>Natronocella</taxon>
    </lineage>
</organism>
<keyword evidence="6 9" id="KW-1133">Transmembrane helix</keyword>
<feature type="transmembrane region" description="Helical" evidence="9">
    <location>
        <begin position="74"/>
        <end position="92"/>
    </location>
</feature>
<evidence type="ECO:0000256" key="6">
    <source>
        <dbReference type="ARBA" id="ARBA00022989"/>
    </source>
</evidence>
<dbReference type="GO" id="GO:0005886">
    <property type="term" value="C:plasma membrane"/>
    <property type="evidence" value="ECO:0007669"/>
    <property type="project" value="UniProtKB-SubCell"/>
</dbReference>
<evidence type="ECO:0000256" key="3">
    <source>
        <dbReference type="ARBA" id="ARBA00022475"/>
    </source>
</evidence>
<evidence type="ECO:0000256" key="1">
    <source>
        <dbReference type="ARBA" id="ARBA00004651"/>
    </source>
</evidence>